<keyword evidence="1" id="KW-1133">Transmembrane helix</keyword>
<keyword evidence="1" id="KW-0812">Transmembrane</keyword>
<protein>
    <submittedName>
        <fullName evidence="2">Uncharacterized protein</fullName>
    </submittedName>
</protein>
<dbReference type="AlphaFoldDB" id="A0AAN7BBP3"/>
<keyword evidence="3" id="KW-1185">Reference proteome</keyword>
<evidence type="ECO:0000256" key="1">
    <source>
        <dbReference type="SAM" id="Phobius"/>
    </source>
</evidence>
<dbReference type="EMBL" id="MU858046">
    <property type="protein sequence ID" value="KAK4219936.1"/>
    <property type="molecule type" value="Genomic_DNA"/>
</dbReference>
<evidence type="ECO:0000313" key="2">
    <source>
        <dbReference type="EMBL" id="KAK4219936.1"/>
    </source>
</evidence>
<dbReference type="Proteomes" id="UP001301769">
    <property type="component" value="Unassembled WGS sequence"/>
</dbReference>
<sequence length="90" mass="10497">MDFEAFWDIMIFTHGCFPVRKMGTRETTGHSTGVFTGVAWIGFFVQYNVRNFTCVVFRFLVELSVFTTLLSRLCLILSVLHCFHLKPWLL</sequence>
<reference evidence="2" key="2">
    <citation type="submission" date="2023-05" db="EMBL/GenBank/DDBJ databases">
        <authorList>
            <consortium name="Lawrence Berkeley National Laboratory"/>
            <person name="Steindorff A."/>
            <person name="Hensen N."/>
            <person name="Bonometti L."/>
            <person name="Westerberg I."/>
            <person name="Brannstrom I.O."/>
            <person name="Guillou S."/>
            <person name="Cros-Aarteil S."/>
            <person name="Calhoun S."/>
            <person name="Haridas S."/>
            <person name="Kuo A."/>
            <person name="Mondo S."/>
            <person name="Pangilinan J."/>
            <person name="Riley R."/>
            <person name="Labutti K."/>
            <person name="Andreopoulos B."/>
            <person name="Lipzen A."/>
            <person name="Chen C."/>
            <person name="Yanf M."/>
            <person name="Daum C."/>
            <person name="Ng V."/>
            <person name="Clum A."/>
            <person name="Ohm R."/>
            <person name="Martin F."/>
            <person name="Silar P."/>
            <person name="Natvig D."/>
            <person name="Lalanne C."/>
            <person name="Gautier V."/>
            <person name="Ament-Velasquez S.L."/>
            <person name="Kruys A."/>
            <person name="Hutchinson M.I."/>
            <person name="Powell A.J."/>
            <person name="Barry K."/>
            <person name="Miller A.N."/>
            <person name="Grigoriev I.V."/>
            <person name="Debuchy R."/>
            <person name="Gladieux P."/>
            <person name="Thoren M.H."/>
            <person name="Johannesson H."/>
        </authorList>
    </citation>
    <scope>NUCLEOTIDE SEQUENCE</scope>
    <source>
        <strain evidence="2">PSN293</strain>
    </source>
</reference>
<accession>A0AAN7BBP3</accession>
<name>A0AAN7BBP3_9PEZI</name>
<feature type="transmembrane region" description="Helical" evidence="1">
    <location>
        <begin position="59"/>
        <end position="80"/>
    </location>
</feature>
<organism evidence="2 3">
    <name type="scientific">Rhypophila decipiens</name>
    <dbReference type="NCBI Taxonomy" id="261697"/>
    <lineage>
        <taxon>Eukaryota</taxon>
        <taxon>Fungi</taxon>
        <taxon>Dikarya</taxon>
        <taxon>Ascomycota</taxon>
        <taxon>Pezizomycotina</taxon>
        <taxon>Sordariomycetes</taxon>
        <taxon>Sordariomycetidae</taxon>
        <taxon>Sordariales</taxon>
        <taxon>Naviculisporaceae</taxon>
        <taxon>Rhypophila</taxon>
    </lineage>
</organism>
<gene>
    <name evidence="2" type="ORF">QBC37DRAFT_74480</name>
</gene>
<keyword evidence="1" id="KW-0472">Membrane</keyword>
<comment type="caution">
    <text evidence="2">The sequence shown here is derived from an EMBL/GenBank/DDBJ whole genome shotgun (WGS) entry which is preliminary data.</text>
</comment>
<feature type="transmembrane region" description="Helical" evidence="1">
    <location>
        <begin position="28"/>
        <end position="47"/>
    </location>
</feature>
<evidence type="ECO:0000313" key="3">
    <source>
        <dbReference type="Proteomes" id="UP001301769"/>
    </source>
</evidence>
<reference evidence="2" key="1">
    <citation type="journal article" date="2023" name="Mol. Phylogenet. Evol.">
        <title>Genome-scale phylogeny and comparative genomics of the fungal order Sordariales.</title>
        <authorList>
            <person name="Hensen N."/>
            <person name="Bonometti L."/>
            <person name="Westerberg I."/>
            <person name="Brannstrom I.O."/>
            <person name="Guillou S."/>
            <person name="Cros-Aarteil S."/>
            <person name="Calhoun S."/>
            <person name="Haridas S."/>
            <person name="Kuo A."/>
            <person name="Mondo S."/>
            <person name="Pangilinan J."/>
            <person name="Riley R."/>
            <person name="LaButti K."/>
            <person name="Andreopoulos B."/>
            <person name="Lipzen A."/>
            <person name="Chen C."/>
            <person name="Yan M."/>
            <person name="Daum C."/>
            <person name="Ng V."/>
            <person name="Clum A."/>
            <person name="Steindorff A."/>
            <person name="Ohm R.A."/>
            <person name="Martin F."/>
            <person name="Silar P."/>
            <person name="Natvig D.O."/>
            <person name="Lalanne C."/>
            <person name="Gautier V."/>
            <person name="Ament-Velasquez S.L."/>
            <person name="Kruys A."/>
            <person name="Hutchinson M.I."/>
            <person name="Powell A.J."/>
            <person name="Barry K."/>
            <person name="Miller A.N."/>
            <person name="Grigoriev I.V."/>
            <person name="Debuchy R."/>
            <person name="Gladieux P."/>
            <person name="Hiltunen Thoren M."/>
            <person name="Johannesson H."/>
        </authorList>
    </citation>
    <scope>NUCLEOTIDE SEQUENCE</scope>
    <source>
        <strain evidence="2">PSN293</strain>
    </source>
</reference>
<proteinExistence type="predicted"/>